<dbReference type="EMBL" id="MTYJ01000105">
    <property type="protein sequence ID" value="OQV14412.1"/>
    <property type="molecule type" value="Genomic_DNA"/>
</dbReference>
<feature type="region of interest" description="Disordered" evidence="1">
    <location>
        <begin position="166"/>
        <end position="185"/>
    </location>
</feature>
<sequence length="185" mass="18935">MTDGRGDGEGPSRPAASSPHPRCGGANRPSRQPPKPEVAAPPPSDATPASSQPTDRPSNQPLSLASPASSQPTDRPSNRPRCPASPASSQPTDRPSNRPSVSSLAGFFAADGPTVEPTSVSSLAGPSPVVRSIKFFGLMHGHQVVGEVDQALGPVDGRQVRTGCADVLEESPSSLTLDRSDSDGD</sequence>
<feature type="compositionally biased region" description="Basic and acidic residues" evidence="1">
    <location>
        <begin position="1"/>
        <end position="10"/>
    </location>
</feature>
<feature type="compositionally biased region" description="Polar residues" evidence="1">
    <location>
        <begin position="86"/>
        <end position="103"/>
    </location>
</feature>
<feature type="compositionally biased region" description="Low complexity" evidence="1">
    <location>
        <begin position="11"/>
        <end position="22"/>
    </location>
</feature>
<protein>
    <submittedName>
        <fullName evidence="2">Uncharacterized protein</fullName>
    </submittedName>
</protein>
<name>A0A1W0WGV2_HYPEX</name>
<gene>
    <name evidence="2" type="ORF">BV898_11389</name>
</gene>
<feature type="compositionally biased region" description="Pro residues" evidence="1">
    <location>
        <begin position="31"/>
        <end position="45"/>
    </location>
</feature>
<evidence type="ECO:0000313" key="2">
    <source>
        <dbReference type="EMBL" id="OQV14412.1"/>
    </source>
</evidence>
<organism evidence="2 3">
    <name type="scientific">Hypsibius exemplaris</name>
    <name type="common">Freshwater tardigrade</name>
    <dbReference type="NCBI Taxonomy" id="2072580"/>
    <lineage>
        <taxon>Eukaryota</taxon>
        <taxon>Metazoa</taxon>
        <taxon>Ecdysozoa</taxon>
        <taxon>Tardigrada</taxon>
        <taxon>Eutardigrada</taxon>
        <taxon>Parachela</taxon>
        <taxon>Hypsibioidea</taxon>
        <taxon>Hypsibiidae</taxon>
        <taxon>Hypsibius</taxon>
    </lineage>
</organism>
<keyword evidence="3" id="KW-1185">Reference proteome</keyword>
<dbReference type="AlphaFoldDB" id="A0A1W0WGV2"/>
<reference evidence="3" key="1">
    <citation type="submission" date="2017-01" db="EMBL/GenBank/DDBJ databases">
        <title>Comparative genomics of anhydrobiosis in the tardigrade Hypsibius dujardini.</title>
        <authorList>
            <person name="Yoshida Y."/>
            <person name="Koutsovoulos G."/>
            <person name="Laetsch D."/>
            <person name="Stevens L."/>
            <person name="Kumar S."/>
            <person name="Horikawa D."/>
            <person name="Ishino K."/>
            <person name="Komine S."/>
            <person name="Tomita M."/>
            <person name="Blaxter M."/>
            <person name="Arakawa K."/>
        </authorList>
    </citation>
    <scope>NUCLEOTIDE SEQUENCE [LARGE SCALE GENOMIC DNA]</scope>
    <source>
        <strain evidence="3">Z151</strain>
    </source>
</reference>
<dbReference type="Proteomes" id="UP000192578">
    <property type="component" value="Unassembled WGS sequence"/>
</dbReference>
<feature type="compositionally biased region" description="Low complexity" evidence="1">
    <location>
        <begin position="46"/>
        <end position="72"/>
    </location>
</feature>
<evidence type="ECO:0000313" key="3">
    <source>
        <dbReference type="Proteomes" id="UP000192578"/>
    </source>
</evidence>
<feature type="region of interest" description="Disordered" evidence="1">
    <location>
        <begin position="1"/>
        <end position="126"/>
    </location>
</feature>
<comment type="caution">
    <text evidence="2">The sequence shown here is derived from an EMBL/GenBank/DDBJ whole genome shotgun (WGS) entry which is preliminary data.</text>
</comment>
<evidence type="ECO:0000256" key="1">
    <source>
        <dbReference type="SAM" id="MobiDB-lite"/>
    </source>
</evidence>
<accession>A0A1W0WGV2</accession>
<proteinExistence type="predicted"/>